<dbReference type="OrthoDB" id="4299379at2"/>
<feature type="chain" id="PRO_5038669410" description="Secreted protein" evidence="1">
    <location>
        <begin position="24"/>
        <end position="155"/>
    </location>
</feature>
<keyword evidence="1" id="KW-0732">Signal</keyword>
<dbReference type="RefSeq" id="WP_154759320.1">
    <property type="nucleotide sequence ID" value="NZ_WMBA01000044.1"/>
</dbReference>
<feature type="signal peptide" evidence="1">
    <location>
        <begin position="1"/>
        <end position="23"/>
    </location>
</feature>
<organism evidence="2 3">
    <name type="scientific">Amycolatopsis pithecellobii</name>
    <dbReference type="NCBI Taxonomy" id="664692"/>
    <lineage>
        <taxon>Bacteria</taxon>
        <taxon>Bacillati</taxon>
        <taxon>Actinomycetota</taxon>
        <taxon>Actinomycetes</taxon>
        <taxon>Pseudonocardiales</taxon>
        <taxon>Pseudonocardiaceae</taxon>
        <taxon>Amycolatopsis</taxon>
    </lineage>
</organism>
<name>A0A6N7Z7G4_9PSEU</name>
<dbReference type="InterPro" id="IPR006311">
    <property type="entry name" value="TAT_signal"/>
</dbReference>
<accession>A0A6N7Z7G4</accession>
<dbReference type="AlphaFoldDB" id="A0A6N7Z7G4"/>
<sequence>MNTRRRITLGLATLALTGGLAIAGGAAASAAPTATAAAASTDDGTVTSQSGWSTTISAAYLNSHHKKWVSSTFVPPAGGVVGGFRCWNNGDGGKARLRIYNVETHQWIGDSGYQDCNYRYKYVSADKYRPGQGLRFVLQAQGNAHTTRVAEETAP</sequence>
<evidence type="ECO:0000256" key="1">
    <source>
        <dbReference type="SAM" id="SignalP"/>
    </source>
</evidence>
<evidence type="ECO:0000313" key="2">
    <source>
        <dbReference type="EMBL" id="MTD57181.1"/>
    </source>
</evidence>
<protein>
    <recommendedName>
        <fullName evidence="4">Secreted protein</fullName>
    </recommendedName>
</protein>
<evidence type="ECO:0008006" key="4">
    <source>
        <dbReference type="Google" id="ProtNLM"/>
    </source>
</evidence>
<gene>
    <name evidence="2" type="ORF">GKO32_24845</name>
</gene>
<comment type="caution">
    <text evidence="2">The sequence shown here is derived from an EMBL/GenBank/DDBJ whole genome shotgun (WGS) entry which is preliminary data.</text>
</comment>
<dbReference type="Proteomes" id="UP000440096">
    <property type="component" value="Unassembled WGS sequence"/>
</dbReference>
<dbReference type="EMBL" id="WMBA01000044">
    <property type="protein sequence ID" value="MTD57181.1"/>
    <property type="molecule type" value="Genomic_DNA"/>
</dbReference>
<reference evidence="2 3" key="1">
    <citation type="submission" date="2019-11" db="EMBL/GenBank/DDBJ databases">
        <title>Draft genome of Amycolatopsis RM579.</title>
        <authorList>
            <person name="Duangmal K."/>
            <person name="Mingma R."/>
        </authorList>
    </citation>
    <scope>NUCLEOTIDE SEQUENCE [LARGE SCALE GENOMIC DNA]</scope>
    <source>
        <strain evidence="2 3">RM579</strain>
    </source>
</reference>
<proteinExistence type="predicted"/>
<keyword evidence="3" id="KW-1185">Reference proteome</keyword>
<dbReference type="PROSITE" id="PS51318">
    <property type="entry name" value="TAT"/>
    <property type="match status" value="1"/>
</dbReference>
<evidence type="ECO:0000313" key="3">
    <source>
        <dbReference type="Proteomes" id="UP000440096"/>
    </source>
</evidence>